<dbReference type="GO" id="GO:0000156">
    <property type="term" value="F:phosphorelay response regulator activity"/>
    <property type="evidence" value="ECO:0007669"/>
    <property type="project" value="InterPro"/>
</dbReference>
<evidence type="ECO:0000256" key="3">
    <source>
        <dbReference type="PROSITE-ProRule" id="PRU00169"/>
    </source>
</evidence>
<dbReference type="SMART" id="SM00448">
    <property type="entry name" value="REC"/>
    <property type="match status" value="1"/>
</dbReference>
<dbReference type="Gene3D" id="2.40.50.1020">
    <property type="entry name" value="LytTr DNA-binding domain"/>
    <property type="match status" value="1"/>
</dbReference>
<feature type="modified residue" description="4-aspartylphosphate" evidence="3">
    <location>
        <position position="59"/>
    </location>
</feature>
<evidence type="ECO:0000256" key="2">
    <source>
        <dbReference type="ARBA" id="ARBA00024867"/>
    </source>
</evidence>
<dbReference type="Pfam" id="PF00072">
    <property type="entry name" value="Response_reg"/>
    <property type="match status" value="1"/>
</dbReference>
<dbReference type="PROSITE" id="PS50110">
    <property type="entry name" value="RESPONSE_REGULATORY"/>
    <property type="match status" value="1"/>
</dbReference>
<reference evidence="6" key="1">
    <citation type="journal article" date="2021" name="PeerJ">
        <title>Extensive microbial diversity within the chicken gut microbiome revealed by metagenomics and culture.</title>
        <authorList>
            <person name="Gilroy R."/>
            <person name="Ravi A."/>
            <person name="Getino M."/>
            <person name="Pursley I."/>
            <person name="Horton D.L."/>
            <person name="Alikhan N.F."/>
            <person name="Baker D."/>
            <person name="Gharbi K."/>
            <person name="Hall N."/>
            <person name="Watson M."/>
            <person name="Adriaenssens E.M."/>
            <person name="Foster-Nyarko E."/>
            <person name="Jarju S."/>
            <person name="Secka A."/>
            <person name="Antonio M."/>
            <person name="Oren A."/>
            <person name="Chaudhuri R.R."/>
            <person name="La Ragione R."/>
            <person name="Hildebrand F."/>
            <person name="Pallen M.J."/>
        </authorList>
    </citation>
    <scope>NUCLEOTIDE SEQUENCE</scope>
    <source>
        <strain evidence="6">ChiBcec1-1630</strain>
    </source>
</reference>
<keyword evidence="3" id="KW-0597">Phosphoprotein</keyword>
<proteinExistence type="predicted"/>
<comment type="function">
    <text evidence="2">May play the central regulatory role in sporulation. It may be an element of the effector pathway responsible for the activation of sporulation genes in response to nutritional stress. Spo0A may act in concert with spo0H (a sigma factor) to control the expression of some genes that are critical to the sporulation process.</text>
</comment>
<dbReference type="InterPro" id="IPR007492">
    <property type="entry name" value="LytTR_DNA-bd_dom"/>
</dbReference>
<protein>
    <recommendedName>
        <fullName evidence="1">Stage 0 sporulation protein A homolog</fullName>
    </recommendedName>
</protein>
<feature type="domain" description="Response regulatory" evidence="4">
    <location>
        <begin position="3"/>
        <end position="122"/>
    </location>
</feature>
<reference evidence="6" key="2">
    <citation type="submission" date="2021-04" db="EMBL/GenBank/DDBJ databases">
        <authorList>
            <person name="Gilroy R."/>
        </authorList>
    </citation>
    <scope>NUCLEOTIDE SEQUENCE</scope>
    <source>
        <strain evidence="6">ChiBcec1-1630</strain>
    </source>
</reference>
<evidence type="ECO:0000313" key="7">
    <source>
        <dbReference type="Proteomes" id="UP000823922"/>
    </source>
</evidence>
<feature type="domain" description="HTH LytTR-type" evidence="5">
    <location>
        <begin position="137"/>
        <end position="233"/>
    </location>
</feature>
<dbReference type="AlphaFoldDB" id="A0A9D2QJT7"/>
<comment type="caution">
    <text evidence="6">The sequence shown here is derived from an EMBL/GenBank/DDBJ whole genome shotgun (WGS) entry which is preliminary data.</text>
</comment>
<evidence type="ECO:0000313" key="6">
    <source>
        <dbReference type="EMBL" id="HJC87424.1"/>
    </source>
</evidence>
<dbReference type="Pfam" id="PF04397">
    <property type="entry name" value="LytTR"/>
    <property type="match status" value="1"/>
</dbReference>
<sequence length="239" mass="27445">MLNIAVCDDDGCMLSRLEELAGKFFRTHCVDVKIQPYQSGGNLLYDLQDGFSYDLFLLDIEMPGTDGMELAKEIHDALPAAGVIFITSHLEYAVVAYEYAVFRYIPKSMLEEKLPAALEDFYKLYELERSSYYRIQVKNHVEQLPFRDILYILKEGKYAVFHLRSGRTASVRRSLSQVYAEIGQEYFCLADRGCLINLANVTGMEGERILMPDGERITISRSSVAEFKSVLLRFWEKQI</sequence>
<dbReference type="SUPFAM" id="SSF52172">
    <property type="entry name" value="CheY-like"/>
    <property type="match status" value="1"/>
</dbReference>
<evidence type="ECO:0000259" key="5">
    <source>
        <dbReference type="PROSITE" id="PS50930"/>
    </source>
</evidence>
<organism evidence="6 7">
    <name type="scientific">Candidatus Eisenbergiella intestinigallinarum</name>
    <dbReference type="NCBI Taxonomy" id="2838549"/>
    <lineage>
        <taxon>Bacteria</taxon>
        <taxon>Bacillati</taxon>
        <taxon>Bacillota</taxon>
        <taxon>Clostridia</taxon>
        <taxon>Lachnospirales</taxon>
        <taxon>Lachnospiraceae</taxon>
        <taxon>Eisenbergiella</taxon>
    </lineage>
</organism>
<dbReference type="InterPro" id="IPR011006">
    <property type="entry name" value="CheY-like_superfamily"/>
</dbReference>
<dbReference type="Gene3D" id="3.40.50.2300">
    <property type="match status" value="1"/>
</dbReference>
<name>A0A9D2QJT7_9FIRM</name>
<dbReference type="PANTHER" id="PTHR37299">
    <property type="entry name" value="TRANSCRIPTIONAL REGULATOR-RELATED"/>
    <property type="match status" value="1"/>
</dbReference>
<gene>
    <name evidence="6" type="ORF">H9926_05345</name>
</gene>
<accession>A0A9D2QJT7</accession>
<dbReference type="Proteomes" id="UP000823922">
    <property type="component" value="Unassembled WGS sequence"/>
</dbReference>
<dbReference type="InterPro" id="IPR046947">
    <property type="entry name" value="LytR-like"/>
</dbReference>
<dbReference type="InterPro" id="IPR001789">
    <property type="entry name" value="Sig_transdc_resp-reg_receiver"/>
</dbReference>
<evidence type="ECO:0000256" key="1">
    <source>
        <dbReference type="ARBA" id="ARBA00018672"/>
    </source>
</evidence>
<dbReference type="SMART" id="SM00850">
    <property type="entry name" value="LytTR"/>
    <property type="match status" value="1"/>
</dbReference>
<dbReference type="GO" id="GO:0003677">
    <property type="term" value="F:DNA binding"/>
    <property type="evidence" value="ECO:0007669"/>
    <property type="project" value="UniProtKB-KW"/>
</dbReference>
<keyword evidence="6" id="KW-0238">DNA-binding</keyword>
<dbReference type="EMBL" id="DWVS01000135">
    <property type="protein sequence ID" value="HJC87424.1"/>
    <property type="molecule type" value="Genomic_DNA"/>
</dbReference>
<evidence type="ECO:0000259" key="4">
    <source>
        <dbReference type="PROSITE" id="PS50110"/>
    </source>
</evidence>
<dbReference type="PANTHER" id="PTHR37299:SF1">
    <property type="entry name" value="STAGE 0 SPORULATION PROTEIN A HOMOLOG"/>
    <property type="match status" value="1"/>
</dbReference>
<dbReference type="PROSITE" id="PS50930">
    <property type="entry name" value="HTH_LYTTR"/>
    <property type="match status" value="1"/>
</dbReference>